<protein>
    <recommendedName>
        <fullName evidence="3">2-oxo-4-hydroxy-4-carboxy-5-ureidoimidazoline decarboxylase</fullName>
        <ecNumber evidence="3">4.1.1.97</ecNumber>
    </recommendedName>
</protein>
<proteinExistence type="predicted"/>
<evidence type="ECO:0000256" key="2">
    <source>
        <dbReference type="ARBA" id="ARBA00004754"/>
    </source>
</evidence>
<dbReference type="InterPro" id="IPR018020">
    <property type="entry name" value="OHCU_decarboxylase"/>
</dbReference>
<reference evidence="8" key="1">
    <citation type="submission" date="2018-06" db="EMBL/GenBank/DDBJ databases">
        <authorList>
            <person name="Zhirakovskaya E."/>
        </authorList>
    </citation>
    <scope>NUCLEOTIDE SEQUENCE</scope>
</reference>
<dbReference type="Pfam" id="PF09349">
    <property type="entry name" value="OHCU_decarbox"/>
    <property type="match status" value="1"/>
</dbReference>
<evidence type="ECO:0000256" key="3">
    <source>
        <dbReference type="ARBA" id="ARBA00012257"/>
    </source>
</evidence>
<dbReference type="EMBL" id="UOEJ01000169">
    <property type="protein sequence ID" value="VAW03181.1"/>
    <property type="molecule type" value="Genomic_DNA"/>
</dbReference>
<dbReference type="InterPro" id="IPR017580">
    <property type="entry name" value="OHCU_decarboxylase-1"/>
</dbReference>
<keyword evidence="6 8" id="KW-0456">Lyase</keyword>
<organism evidence="8">
    <name type="scientific">hydrothermal vent metagenome</name>
    <dbReference type="NCBI Taxonomy" id="652676"/>
    <lineage>
        <taxon>unclassified sequences</taxon>
        <taxon>metagenomes</taxon>
        <taxon>ecological metagenomes</taxon>
    </lineage>
</organism>
<dbReference type="GO" id="GO:0005777">
    <property type="term" value="C:peroxisome"/>
    <property type="evidence" value="ECO:0007669"/>
    <property type="project" value="TreeGrafter"/>
</dbReference>
<dbReference type="GO" id="GO:0051997">
    <property type="term" value="F:2-oxo-4-hydroxy-4-carboxy-5-ureidoimidazoline decarboxylase activity"/>
    <property type="evidence" value="ECO:0007669"/>
    <property type="project" value="UniProtKB-EC"/>
</dbReference>
<evidence type="ECO:0000256" key="5">
    <source>
        <dbReference type="ARBA" id="ARBA00022793"/>
    </source>
</evidence>
<dbReference type="AlphaFoldDB" id="A0A3B0SAC7"/>
<dbReference type="Gene3D" id="1.10.3330.10">
    <property type="entry name" value="Oxo-4-hydroxy-4-carboxy-5-ureidoimidazoline decarboxylase"/>
    <property type="match status" value="1"/>
</dbReference>
<dbReference type="NCBIfam" id="TIGR03164">
    <property type="entry name" value="UHCUDC"/>
    <property type="match status" value="1"/>
</dbReference>
<accession>A0A3B0SAC7</accession>
<dbReference type="PANTHER" id="PTHR43466">
    <property type="entry name" value="2-OXO-4-HYDROXY-4-CARBOXY-5-UREIDOIMIDAZOLINE DECARBOXYLASE-RELATED"/>
    <property type="match status" value="1"/>
</dbReference>
<evidence type="ECO:0000259" key="7">
    <source>
        <dbReference type="Pfam" id="PF09349"/>
    </source>
</evidence>
<dbReference type="UniPathway" id="UPA00394">
    <property type="reaction ID" value="UER00652"/>
</dbReference>
<evidence type="ECO:0000313" key="8">
    <source>
        <dbReference type="EMBL" id="VAW03181.1"/>
    </source>
</evidence>
<dbReference type="SUPFAM" id="SSF158694">
    <property type="entry name" value="UraD-Like"/>
    <property type="match status" value="1"/>
</dbReference>
<dbReference type="GO" id="GO:0019628">
    <property type="term" value="P:urate catabolic process"/>
    <property type="evidence" value="ECO:0007669"/>
    <property type="project" value="UniProtKB-UniPathway"/>
</dbReference>
<name>A0A3B0SAC7_9ZZZZ</name>
<dbReference type="GO" id="GO:0006144">
    <property type="term" value="P:purine nucleobase metabolic process"/>
    <property type="evidence" value="ECO:0007669"/>
    <property type="project" value="UniProtKB-KW"/>
</dbReference>
<gene>
    <name evidence="8" type="ORF">MNBD_ALPHA01-15</name>
</gene>
<comment type="pathway">
    <text evidence="2">Purine metabolism; urate degradation; (S)-allantoin from urate: step 3/3.</text>
</comment>
<dbReference type="EC" id="4.1.1.97" evidence="3"/>
<keyword evidence="4" id="KW-0659">Purine metabolism</keyword>
<evidence type="ECO:0000256" key="4">
    <source>
        <dbReference type="ARBA" id="ARBA00022631"/>
    </source>
</evidence>
<sequence length="165" mass="18520">MTGREKFIMAYGGIYEHSPWVAEQVWQSGDISRLPDAMKAVVDGATRDRKLALLRAHPDLAGRAAVAGDLSTQSTLEQQGAGLDQCSAEEFQELQALNRAYRAKFDFPFIVAVRGMNRFDILENFRARMENSVEDEFTTALKEVHKIARLRLAALTEEQNFDVSP</sequence>
<dbReference type="GO" id="GO:0000255">
    <property type="term" value="P:allantoin metabolic process"/>
    <property type="evidence" value="ECO:0007669"/>
    <property type="project" value="InterPro"/>
</dbReference>
<dbReference type="PANTHER" id="PTHR43466:SF1">
    <property type="entry name" value="2-OXO-4-HYDROXY-4-CARBOXY-5-UREIDOIMIDAZOLINE DECARBOXYLASE-RELATED"/>
    <property type="match status" value="1"/>
</dbReference>
<feature type="domain" description="Oxo-4-hydroxy-4-carboxy-5-ureidoimidazoline decarboxylase" evidence="7">
    <location>
        <begin position="4"/>
        <end position="153"/>
    </location>
</feature>
<evidence type="ECO:0000256" key="1">
    <source>
        <dbReference type="ARBA" id="ARBA00001163"/>
    </source>
</evidence>
<dbReference type="InterPro" id="IPR036778">
    <property type="entry name" value="OHCU_decarboxylase_sf"/>
</dbReference>
<comment type="catalytic activity">
    <reaction evidence="1">
        <text>5-hydroxy-2-oxo-4-ureido-2,5-dihydro-1H-imidazole-5-carboxylate + H(+) = (S)-allantoin + CO2</text>
        <dbReference type="Rhea" id="RHEA:26301"/>
        <dbReference type="ChEBI" id="CHEBI:15378"/>
        <dbReference type="ChEBI" id="CHEBI:15678"/>
        <dbReference type="ChEBI" id="CHEBI:16526"/>
        <dbReference type="ChEBI" id="CHEBI:58639"/>
        <dbReference type="EC" id="4.1.1.97"/>
    </reaction>
</comment>
<evidence type="ECO:0000256" key="6">
    <source>
        <dbReference type="ARBA" id="ARBA00023239"/>
    </source>
</evidence>
<keyword evidence="5" id="KW-0210">Decarboxylase</keyword>